<keyword evidence="3 5" id="KW-0456">Lyase</keyword>
<dbReference type="SUPFAM" id="SSF51621">
    <property type="entry name" value="Phosphoenolpyruvate/pyruvate domain"/>
    <property type="match status" value="1"/>
</dbReference>
<proteinExistence type="inferred from homology"/>
<evidence type="ECO:0000259" key="4">
    <source>
        <dbReference type="Pfam" id="PF03328"/>
    </source>
</evidence>
<dbReference type="GO" id="GO:0016832">
    <property type="term" value="F:aldehyde-lyase activity"/>
    <property type="evidence" value="ECO:0007669"/>
    <property type="project" value="TreeGrafter"/>
</dbReference>
<organism evidence="5">
    <name type="scientific">Nakamurella sp. A5-74</name>
    <dbReference type="NCBI Taxonomy" id="3158264"/>
    <lineage>
        <taxon>Bacteria</taxon>
        <taxon>Bacillati</taxon>
        <taxon>Actinomycetota</taxon>
        <taxon>Actinomycetes</taxon>
        <taxon>Nakamurellales</taxon>
        <taxon>Nakamurellaceae</taxon>
        <taxon>Nakamurella</taxon>
    </lineage>
</organism>
<dbReference type="GO" id="GO:0005737">
    <property type="term" value="C:cytoplasm"/>
    <property type="evidence" value="ECO:0007669"/>
    <property type="project" value="TreeGrafter"/>
</dbReference>
<reference evidence="5" key="1">
    <citation type="submission" date="2024-05" db="EMBL/GenBank/DDBJ databases">
        <authorList>
            <person name="Cai S.Y."/>
            <person name="Jin L.M."/>
            <person name="Li H.R."/>
        </authorList>
    </citation>
    <scope>NUCLEOTIDE SEQUENCE</scope>
    <source>
        <strain evidence="5">A5-74</strain>
    </source>
</reference>
<protein>
    <submittedName>
        <fullName evidence="5">HpcH/HpaI aldolase/citrate lyase family protein</fullName>
    </submittedName>
</protein>
<dbReference type="Pfam" id="PF03328">
    <property type="entry name" value="HpcH_HpaI"/>
    <property type="match status" value="1"/>
</dbReference>
<dbReference type="InterPro" id="IPR005000">
    <property type="entry name" value="Aldolase/citrate-lyase_domain"/>
</dbReference>
<dbReference type="PANTHER" id="PTHR30502:SF0">
    <property type="entry name" value="PHOSPHOENOLPYRUVATE CARBOXYLASE FAMILY PROTEIN"/>
    <property type="match status" value="1"/>
</dbReference>
<evidence type="ECO:0000313" key="5">
    <source>
        <dbReference type="EMBL" id="XCG66012.1"/>
    </source>
</evidence>
<dbReference type="Gene3D" id="3.20.20.60">
    <property type="entry name" value="Phosphoenolpyruvate-binding domains"/>
    <property type="match status" value="1"/>
</dbReference>
<evidence type="ECO:0000256" key="1">
    <source>
        <dbReference type="ARBA" id="ARBA00005568"/>
    </source>
</evidence>
<gene>
    <name evidence="5" type="ORF">ABLG96_21300</name>
</gene>
<keyword evidence="2" id="KW-0479">Metal-binding</keyword>
<dbReference type="GO" id="GO:0046872">
    <property type="term" value="F:metal ion binding"/>
    <property type="evidence" value="ECO:0007669"/>
    <property type="project" value="UniProtKB-KW"/>
</dbReference>
<name>A0AAU8DVU6_9ACTN</name>
<dbReference type="InterPro" id="IPR050251">
    <property type="entry name" value="HpcH-HpaI_aldolase"/>
</dbReference>
<evidence type="ECO:0000256" key="3">
    <source>
        <dbReference type="ARBA" id="ARBA00023239"/>
    </source>
</evidence>
<comment type="similarity">
    <text evidence="1">Belongs to the HpcH/HpaI aldolase family.</text>
</comment>
<dbReference type="PANTHER" id="PTHR30502">
    <property type="entry name" value="2-KETO-3-DEOXY-L-RHAMNONATE ALDOLASE"/>
    <property type="match status" value="1"/>
</dbReference>
<sequence>MTLTALRASKAAALTGMWVCSGSPLVAEICAGSGLDWLLIDGEHSPNSLPTLVAQLQAVAASPIATVVRPPIGDEVIIKQYLDLGVTGLLVPMVDTAEQAAAVAAAVAYPPVGTRGIGSALARSSRWGRDADYLHTARAGITLLVQIESSVAVDNVGDIAATEGIDGIFVGPADLAGSMDLLGQQSHPDVVAAVEHSIRVGRAAGKLVGVNAFDPTLARRYAAAGADLISVGADVTLLARGSSALRTVLEPES</sequence>
<feature type="domain" description="HpcH/HpaI aldolase/citrate lyase" evidence="4">
    <location>
        <begin position="15"/>
        <end position="239"/>
    </location>
</feature>
<dbReference type="EMBL" id="CP159218">
    <property type="protein sequence ID" value="XCG66012.1"/>
    <property type="molecule type" value="Genomic_DNA"/>
</dbReference>
<dbReference type="InterPro" id="IPR040442">
    <property type="entry name" value="Pyrv_kinase-like_dom_sf"/>
</dbReference>
<dbReference type="RefSeq" id="WP_353651615.1">
    <property type="nucleotide sequence ID" value="NZ_CP159218.1"/>
</dbReference>
<dbReference type="AlphaFoldDB" id="A0AAU8DVU6"/>
<evidence type="ECO:0000256" key="2">
    <source>
        <dbReference type="ARBA" id="ARBA00022723"/>
    </source>
</evidence>
<dbReference type="InterPro" id="IPR015813">
    <property type="entry name" value="Pyrv/PenolPyrv_kinase-like_dom"/>
</dbReference>
<accession>A0AAU8DVU6</accession>